<keyword evidence="3" id="KW-0547">Nucleotide-binding</keyword>
<dbReference type="Pfam" id="PF01712">
    <property type="entry name" value="dNK"/>
    <property type="match status" value="1"/>
</dbReference>
<evidence type="ECO:0000256" key="3">
    <source>
        <dbReference type="PIRSR" id="PIRSR000705-3"/>
    </source>
</evidence>
<feature type="binding site" evidence="2">
    <location>
        <position position="34"/>
    </location>
    <ligand>
        <name>substrate</name>
    </ligand>
</feature>
<dbReference type="GO" id="GO:0005737">
    <property type="term" value="C:cytoplasm"/>
    <property type="evidence" value="ECO:0007669"/>
    <property type="project" value="TreeGrafter"/>
</dbReference>
<gene>
    <name evidence="5" type="ORF">SPIRO4BDMA_50163</name>
</gene>
<dbReference type="InterPro" id="IPR002624">
    <property type="entry name" value="DCK/DGK"/>
</dbReference>
<feature type="binding site" evidence="3">
    <location>
        <begin position="10"/>
        <end position="18"/>
    </location>
    <ligand>
        <name>ATP</name>
        <dbReference type="ChEBI" id="CHEBI:30616"/>
    </ligand>
</feature>
<feature type="active site" description="Proton acceptor" evidence="1">
    <location>
        <position position="81"/>
    </location>
</feature>
<keyword evidence="5" id="KW-0808">Transferase</keyword>
<name>A0A3P3XQR0_9SPIR</name>
<dbReference type="InterPro" id="IPR050566">
    <property type="entry name" value="Deoxyribonucleoside_kinase"/>
</dbReference>
<dbReference type="PANTHER" id="PTHR10513">
    <property type="entry name" value="DEOXYNUCLEOSIDE KINASE"/>
    <property type="match status" value="1"/>
</dbReference>
<dbReference type="EMBL" id="FWDO01000005">
    <property type="protein sequence ID" value="SLM18648.1"/>
    <property type="molecule type" value="Genomic_DNA"/>
</dbReference>
<keyword evidence="3" id="KW-0067">ATP-binding</keyword>
<feature type="binding site" evidence="2">
    <location>
        <position position="148"/>
    </location>
    <ligand>
        <name>substrate</name>
    </ligand>
</feature>
<feature type="binding site" evidence="2">
    <location>
        <position position="87"/>
    </location>
    <ligand>
        <name>substrate</name>
    </ligand>
</feature>
<feature type="binding site" evidence="2">
    <location>
        <position position="57"/>
    </location>
    <ligand>
        <name>substrate</name>
    </ligand>
</feature>
<feature type="binding site" evidence="3">
    <location>
        <begin position="183"/>
        <end position="185"/>
    </location>
    <ligand>
        <name>ATP</name>
        <dbReference type="ChEBI" id="CHEBI:30616"/>
    </ligand>
</feature>
<dbReference type="PIRSF" id="PIRSF000705">
    <property type="entry name" value="DNK"/>
    <property type="match status" value="1"/>
</dbReference>
<evidence type="ECO:0000313" key="5">
    <source>
        <dbReference type="EMBL" id="SLM18648.1"/>
    </source>
</evidence>
<dbReference type="SUPFAM" id="SSF52540">
    <property type="entry name" value="P-loop containing nucleoside triphosphate hydrolases"/>
    <property type="match status" value="1"/>
</dbReference>
<dbReference type="PANTHER" id="PTHR10513:SF35">
    <property type="entry name" value="DEOXYADENOSINE KINASE"/>
    <property type="match status" value="1"/>
</dbReference>
<organism evidence="5">
    <name type="scientific">uncultured spirochete</name>
    <dbReference type="NCBI Taxonomy" id="156406"/>
    <lineage>
        <taxon>Bacteria</taxon>
        <taxon>Pseudomonadati</taxon>
        <taxon>Spirochaetota</taxon>
        <taxon>Spirochaetia</taxon>
        <taxon>Spirochaetales</taxon>
        <taxon>environmental samples</taxon>
    </lineage>
</organism>
<protein>
    <submittedName>
        <fullName evidence="5">Deoxynucleoside kinase</fullName>
    </submittedName>
</protein>
<sequence length="215" mass="24849">MSRKYVVVAGNIGAGKSTLVSLLAEHLGFIAYFEPVLENPFLKDFYADMRRWALQSQLFFLSHRATMHQKLSADTHSVVQDRSIYEDAEVFAKNLYVQGNMEKREWLVYQDLYRTLTEILPHPSLVIYIRASVPTLQTRIAQRGRDFESAIPDAYLEGLNVLYEEWISSFTMAPVLTIPGDSLDFVAESRDLQVILRTVTKRLEDNQPYLFPYEM</sequence>
<dbReference type="InterPro" id="IPR027417">
    <property type="entry name" value="P-loop_NTPase"/>
</dbReference>
<dbReference type="InterPro" id="IPR031314">
    <property type="entry name" value="DNK_dom"/>
</dbReference>
<feature type="binding site" evidence="2">
    <location>
        <position position="82"/>
    </location>
    <ligand>
        <name>substrate</name>
    </ligand>
</feature>
<proteinExistence type="predicted"/>
<reference evidence="5" key="1">
    <citation type="submission" date="2017-02" db="EMBL/GenBank/DDBJ databases">
        <authorList>
            <person name="Regsiter A."/>
            <person name="William W."/>
        </authorList>
    </citation>
    <scope>NUCLEOTIDE SEQUENCE</scope>
    <source>
        <strain evidence="5">BdmA 4</strain>
    </source>
</reference>
<dbReference type="CDD" id="cd01673">
    <property type="entry name" value="dNK"/>
    <property type="match status" value="1"/>
</dbReference>
<keyword evidence="5" id="KW-0418">Kinase</keyword>
<dbReference type="GO" id="GO:0019136">
    <property type="term" value="F:deoxynucleoside kinase activity"/>
    <property type="evidence" value="ECO:0007669"/>
    <property type="project" value="InterPro"/>
</dbReference>
<evidence type="ECO:0000256" key="2">
    <source>
        <dbReference type="PIRSR" id="PIRSR000705-2"/>
    </source>
</evidence>
<accession>A0A3P3XQR0</accession>
<feature type="binding site" evidence="2">
    <location>
        <position position="46"/>
    </location>
    <ligand>
        <name>substrate</name>
    </ligand>
</feature>
<dbReference type="AlphaFoldDB" id="A0A3P3XQR0"/>
<evidence type="ECO:0000259" key="4">
    <source>
        <dbReference type="Pfam" id="PF01712"/>
    </source>
</evidence>
<evidence type="ECO:0000256" key="1">
    <source>
        <dbReference type="PIRSR" id="PIRSR000705-1"/>
    </source>
</evidence>
<dbReference type="Gene3D" id="3.40.50.300">
    <property type="entry name" value="P-loop containing nucleotide triphosphate hydrolases"/>
    <property type="match status" value="1"/>
</dbReference>
<feature type="binding site" evidence="3">
    <location>
        <begin position="139"/>
        <end position="143"/>
    </location>
    <ligand>
        <name>ATP</name>
        <dbReference type="ChEBI" id="CHEBI:30616"/>
    </ligand>
</feature>
<feature type="domain" description="Deoxynucleoside kinase" evidence="4">
    <location>
        <begin position="7"/>
        <end position="201"/>
    </location>
</feature>
<dbReference type="GO" id="GO:0005524">
    <property type="term" value="F:ATP binding"/>
    <property type="evidence" value="ECO:0007669"/>
    <property type="project" value="UniProtKB-KW"/>
</dbReference>